<dbReference type="SUPFAM" id="SSF56978">
    <property type="entry name" value="Perfringolysin"/>
    <property type="match status" value="1"/>
</dbReference>
<name>A0A2N8P0D9_STREU</name>
<evidence type="ECO:0000313" key="2">
    <source>
        <dbReference type="Proteomes" id="UP000235945"/>
    </source>
</evidence>
<organism evidence="1 2">
    <name type="scientific">Streptomyces eurocidicus</name>
    <name type="common">Streptoverticillium eurocidicus</name>
    <dbReference type="NCBI Taxonomy" id="66423"/>
    <lineage>
        <taxon>Bacteria</taxon>
        <taxon>Bacillati</taxon>
        <taxon>Actinomycetota</taxon>
        <taxon>Actinomycetes</taxon>
        <taxon>Kitasatosporales</taxon>
        <taxon>Streptomycetaceae</taxon>
        <taxon>Streptomyces</taxon>
    </lineage>
</organism>
<dbReference type="GO" id="GO:0015485">
    <property type="term" value="F:cholesterol binding"/>
    <property type="evidence" value="ECO:0007669"/>
    <property type="project" value="InterPro"/>
</dbReference>
<evidence type="ECO:0000313" key="1">
    <source>
        <dbReference type="EMBL" id="PNE34469.1"/>
    </source>
</evidence>
<dbReference type="InterPro" id="IPR001869">
    <property type="entry name" value="Thiol_cytolysin"/>
</dbReference>
<reference evidence="2" key="1">
    <citation type="submission" date="2015-07" db="EMBL/GenBank/DDBJ databases">
        <authorList>
            <person name="Graham D.E."/>
            <person name="Giannone R.J."/>
            <person name="Gulvik C.A."/>
            <person name="Hettich R.L."/>
            <person name="Klingeman D.M."/>
            <person name="Mahan K.M."/>
            <person name="Parry R.J."/>
            <person name="Spain J.C."/>
        </authorList>
    </citation>
    <scope>NUCLEOTIDE SEQUENCE [LARGE SCALE GENOMIC DNA]</scope>
    <source>
        <strain evidence="2">ATCC 27428</strain>
    </source>
</reference>
<dbReference type="EMBL" id="LGUI01000002">
    <property type="protein sequence ID" value="PNE34469.1"/>
    <property type="molecule type" value="Genomic_DNA"/>
</dbReference>
<dbReference type="AlphaFoldDB" id="A0A2N8P0D9"/>
<proteinExistence type="predicted"/>
<sequence>MWLVDEDLAPAWLIAREDGTSFVEWKVDGADRFQLVRLRDDGSARVVDEQTVLTELVLPAGTEPPGIGDYVLVATSGGERLANSVLGTGDPEAKADLDDYVRNVWKRFKQVAPQEERPKTPTGEKKVETVKGVKRVTQPFTMSKKPEDILTSGKDADRIWPGSVVQSQGIVKDGSLLFCSIEPEERAELPIVISAIGSGPSVKVPAPAYDNVLDAIKKTVTGKKNTSPNIYFRRTEAYSSMEASLSLGLSGTYGGFAGKLNVEANRKETHNTLVVYLCEQAYSATASWDSVNSLFSDKLTNNRLAHLINNRYIGTENPPVMIASVVYGRILLFTMTSSASETEINAALSASYNGWGATIDTDVKKHYKNILNTSEVQVLSQGGDPSIIKSLLGDGKLTDYFGTPHNMEEYSIIGYVVKELDSTPATMSETANYNKEAWGGGDKILLTIDDYRRDGTSHKKFTVNLEGKDRTATGPAPVTAFLPYPPTKSNGYTAVLFRLPGESSGAGVNLPNIKTKDWFTDGKLTTDATVKLLGVRGQNEEFHYKAELQA</sequence>
<dbReference type="Gene3D" id="3.40.30.40">
    <property type="entry name" value="Perfringolysin"/>
    <property type="match status" value="1"/>
</dbReference>
<comment type="caution">
    <text evidence="1">The sequence shown here is derived from an EMBL/GenBank/DDBJ whole genome shotgun (WGS) entry which is preliminary data.</text>
</comment>
<dbReference type="InterPro" id="IPR036363">
    <property type="entry name" value="Thiol_cytolysin_ab_sf"/>
</dbReference>
<keyword evidence="2" id="KW-1185">Reference proteome</keyword>
<gene>
    <name evidence="1" type="ORF">AF335_07745</name>
</gene>
<dbReference type="Pfam" id="PF01289">
    <property type="entry name" value="Thiol_cytolysin"/>
    <property type="match status" value="1"/>
</dbReference>
<dbReference type="InterPro" id="IPR036359">
    <property type="entry name" value="Thiol_cytolysin_sf"/>
</dbReference>
<dbReference type="Gene3D" id="3.90.840.10">
    <property type="entry name" value="Thiol-activated cytolysin superfamily/Thiol-activated cytolysin, alpha-beta domain"/>
    <property type="match status" value="1"/>
</dbReference>
<dbReference type="Proteomes" id="UP000235945">
    <property type="component" value="Unassembled WGS sequence"/>
</dbReference>
<protein>
    <submittedName>
        <fullName evidence="1">Uncharacterized protein</fullName>
    </submittedName>
</protein>
<accession>A0A2N8P0D9</accession>